<dbReference type="PANTHER" id="PTHR23004">
    <property type="entry name" value="DOUBLECORTIN DOMAIN CONTAINING 2"/>
    <property type="match status" value="1"/>
</dbReference>
<evidence type="ECO:0000313" key="2">
    <source>
        <dbReference type="Proteomes" id="UP001629246"/>
    </source>
</evidence>
<sequence length="209" mass="23766">MTQAAAASDQVAAILEFWFGADHAQTEAHVIVSRQAAPWWGKNPEVDQDMRVRFGPLLEDAAQNRLADWAEQPQSMLALILLLDQFSRNIHRGTPQSFDYDDMARQYCHLALAMGLDQQVTPIQRVFFYLPLEHSEDADDQQYSLQLFRALAKNAAGADQACFDDFLKFAQRHAVIIERFGRFPHRNQILGRASTPEEVEFLKQPGSSF</sequence>
<proteinExistence type="predicted"/>
<gene>
    <name evidence="1" type="ORF">PQR62_02475</name>
</gene>
<name>A0ABW9A5C2_9BURK</name>
<reference evidence="1 2" key="1">
    <citation type="journal article" date="2024" name="Chem. Sci.">
        <title>Discovery of megapolipeptins by genome mining of a Burkholderiales bacteria collection.</title>
        <authorList>
            <person name="Paulo B.S."/>
            <person name="Recchia M.J.J."/>
            <person name="Lee S."/>
            <person name="Fergusson C.H."/>
            <person name="Romanowski S.B."/>
            <person name="Hernandez A."/>
            <person name="Krull N."/>
            <person name="Liu D.Y."/>
            <person name="Cavanagh H."/>
            <person name="Bos A."/>
            <person name="Gray C.A."/>
            <person name="Murphy B.T."/>
            <person name="Linington R.G."/>
            <person name="Eustaquio A.S."/>
        </authorList>
    </citation>
    <scope>NUCLEOTIDE SEQUENCE [LARGE SCALE GENOMIC DNA]</scope>
    <source>
        <strain evidence="1 2">RL21-008-BIB-A</strain>
    </source>
</reference>
<dbReference type="Pfam" id="PF06041">
    <property type="entry name" value="DUF924"/>
    <property type="match status" value="1"/>
</dbReference>
<dbReference type="InterPro" id="IPR010323">
    <property type="entry name" value="DUF924"/>
</dbReference>
<dbReference type="RefSeq" id="WP_408154423.1">
    <property type="nucleotide sequence ID" value="NZ_JAQQFM010000001.1"/>
</dbReference>
<dbReference type="Gene3D" id="1.20.58.320">
    <property type="entry name" value="TPR-like"/>
    <property type="match status" value="1"/>
</dbReference>
<accession>A0ABW9A5C2</accession>
<dbReference type="Gene3D" id="1.25.40.10">
    <property type="entry name" value="Tetratricopeptide repeat domain"/>
    <property type="match status" value="1"/>
</dbReference>
<organism evidence="1 2">
    <name type="scientific">Herbaspirillum lusitanum</name>
    <dbReference type="NCBI Taxonomy" id="213312"/>
    <lineage>
        <taxon>Bacteria</taxon>
        <taxon>Pseudomonadati</taxon>
        <taxon>Pseudomonadota</taxon>
        <taxon>Betaproteobacteria</taxon>
        <taxon>Burkholderiales</taxon>
        <taxon>Oxalobacteraceae</taxon>
        <taxon>Herbaspirillum</taxon>
    </lineage>
</organism>
<comment type="caution">
    <text evidence="1">The sequence shown here is derived from an EMBL/GenBank/DDBJ whole genome shotgun (WGS) entry which is preliminary data.</text>
</comment>
<evidence type="ECO:0000313" key="1">
    <source>
        <dbReference type="EMBL" id="MFL9923115.1"/>
    </source>
</evidence>
<dbReference type="SUPFAM" id="SSF48452">
    <property type="entry name" value="TPR-like"/>
    <property type="match status" value="1"/>
</dbReference>
<protein>
    <submittedName>
        <fullName evidence="1">DUF924 domain-containing protein</fullName>
    </submittedName>
</protein>
<dbReference type="PANTHER" id="PTHR23004:SF7">
    <property type="entry name" value="DUF924-DOMAIN-CONTAINING PROTEIN"/>
    <property type="match status" value="1"/>
</dbReference>
<dbReference type="InterPro" id="IPR011990">
    <property type="entry name" value="TPR-like_helical_dom_sf"/>
</dbReference>
<dbReference type="Proteomes" id="UP001629246">
    <property type="component" value="Unassembled WGS sequence"/>
</dbReference>
<keyword evidence="2" id="KW-1185">Reference proteome</keyword>
<dbReference type="EMBL" id="JAQQFM010000001">
    <property type="protein sequence ID" value="MFL9923115.1"/>
    <property type="molecule type" value="Genomic_DNA"/>
</dbReference>